<evidence type="ECO:0000313" key="3">
    <source>
        <dbReference type="EMBL" id="KPJ06558.1"/>
    </source>
</evidence>
<dbReference type="AlphaFoldDB" id="A0A194QLY0"/>
<dbReference type="Proteomes" id="UP000053240">
    <property type="component" value="Unassembled WGS sequence"/>
</dbReference>
<dbReference type="EMBL" id="KQ461196">
    <property type="protein sequence ID" value="KPJ06558.1"/>
    <property type="molecule type" value="Genomic_DNA"/>
</dbReference>
<evidence type="ECO:0000256" key="1">
    <source>
        <dbReference type="SAM" id="MobiDB-lite"/>
    </source>
</evidence>
<keyword evidence="2" id="KW-0812">Transmembrane</keyword>
<sequence>MATNMAVIKIANNETASQQAQQAVTESWTINTTNVTTLMKQGKEQYSHFMPIPNPATFKTITDNELSSSSHSRGLLHHADYGVHDYEDSPHQIYEYHIQDTTGHHGFHHPGPIHGHGDHGNYHPDYYDHHPHGHHHIGHHYKHHDHDLAAKTLLWPIAGIALLGAAAALVTNPVLLQLGVVSGRKKRDTEEITGPDVDVNEWAKKPQNTQNPEDQNNKQLHLSKLPMFTRIQTKNSKEKFENITPTKMTSTTAVNLSYKRQVKEPRYIPIPLKIPKI</sequence>
<keyword evidence="2" id="KW-1133">Transmembrane helix</keyword>
<feature type="compositionally biased region" description="Polar residues" evidence="1">
    <location>
        <begin position="206"/>
        <end position="220"/>
    </location>
</feature>
<name>A0A194QLY0_PAPMA</name>
<organism evidence="3 4">
    <name type="scientific">Papilio machaon</name>
    <name type="common">Old World swallowtail butterfly</name>
    <dbReference type="NCBI Taxonomy" id="76193"/>
    <lineage>
        <taxon>Eukaryota</taxon>
        <taxon>Metazoa</taxon>
        <taxon>Ecdysozoa</taxon>
        <taxon>Arthropoda</taxon>
        <taxon>Hexapoda</taxon>
        <taxon>Insecta</taxon>
        <taxon>Pterygota</taxon>
        <taxon>Neoptera</taxon>
        <taxon>Endopterygota</taxon>
        <taxon>Lepidoptera</taxon>
        <taxon>Glossata</taxon>
        <taxon>Ditrysia</taxon>
        <taxon>Papilionoidea</taxon>
        <taxon>Papilionidae</taxon>
        <taxon>Papilioninae</taxon>
        <taxon>Papilio</taxon>
    </lineage>
</organism>
<gene>
    <name evidence="3" type="ORF">RR48_14297</name>
</gene>
<protein>
    <submittedName>
        <fullName evidence="3">Uncharacterized protein</fullName>
    </submittedName>
</protein>
<feature type="region of interest" description="Disordered" evidence="1">
    <location>
        <begin position="185"/>
        <end position="220"/>
    </location>
</feature>
<keyword evidence="4" id="KW-1185">Reference proteome</keyword>
<feature type="transmembrane region" description="Helical" evidence="2">
    <location>
        <begin position="153"/>
        <end position="176"/>
    </location>
</feature>
<evidence type="ECO:0000313" key="4">
    <source>
        <dbReference type="Proteomes" id="UP000053240"/>
    </source>
</evidence>
<proteinExistence type="predicted"/>
<accession>A0A194QLY0</accession>
<dbReference type="InParanoid" id="A0A194QLY0"/>
<keyword evidence="2" id="KW-0472">Membrane</keyword>
<reference evidence="3 4" key="1">
    <citation type="journal article" date="2015" name="Nat. Commun.">
        <title>Outbred genome sequencing and CRISPR/Cas9 gene editing in butterflies.</title>
        <authorList>
            <person name="Li X."/>
            <person name="Fan D."/>
            <person name="Zhang W."/>
            <person name="Liu G."/>
            <person name="Zhang L."/>
            <person name="Zhao L."/>
            <person name="Fang X."/>
            <person name="Chen L."/>
            <person name="Dong Y."/>
            <person name="Chen Y."/>
            <person name="Ding Y."/>
            <person name="Zhao R."/>
            <person name="Feng M."/>
            <person name="Zhu Y."/>
            <person name="Feng Y."/>
            <person name="Jiang X."/>
            <person name="Zhu D."/>
            <person name="Xiang H."/>
            <person name="Feng X."/>
            <person name="Li S."/>
            <person name="Wang J."/>
            <person name="Zhang G."/>
            <person name="Kronforst M.R."/>
            <person name="Wang W."/>
        </authorList>
    </citation>
    <scope>NUCLEOTIDE SEQUENCE [LARGE SCALE GENOMIC DNA]</scope>
    <source>
        <strain evidence="3">Ya'a_city_454_Pm</strain>
        <tissue evidence="3">Whole body</tissue>
    </source>
</reference>
<evidence type="ECO:0000256" key="2">
    <source>
        <dbReference type="SAM" id="Phobius"/>
    </source>
</evidence>